<dbReference type="EMBL" id="KU295457">
    <property type="protein sequence ID" value="ANE23703.1"/>
    <property type="molecule type" value="Genomic_DNA"/>
</dbReference>
<keyword evidence="4" id="KW-0325">Glycoprotein</keyword>
<dbReference type="InterPro" id="IPR001568">
    <property type="entry name" value="RNase_T2-like"/>
</dbReference>
<dbReference type="PANTHER" id="PTHR11240">
    <property type="entry name" value="RIBONUCLEASE T2"/>
    <property type="match status" value="1"/>
</dbReference>
<evidence type="ECO:0000256" key="6">
    <source>
        <dbReference type="ARBA" id="ARBA00025641"/>
    </source>
</evidence>
<dbReference type="PROSITE" id="PS00530">
    <property type="entry name" value="RNASE_T2_1"/>
    <property type="match status" value="1"/>
</dbReference>
<comment type="similarity">
    <text evidence="1 7">Belongs to the RNase T2 family.</text>
</comment>
<evidence type="ECO:0000256" key="2">
    <source>
        <dbReference type="ARBA" id="ARBA00022722"/>
    </source>
</evidence>
<keyword evidence="2" id="KW-0378">Hydrolase</keyword>
<gene>
    <name evidence="8" type="primary">S</name>
</gene>
<evidence type="ECO:0000256" key="5">
    <source>
        <dbReference type="ARBA" id="ARBA00023239"/>
    </source>
</evidence>
<evidence type="ECO:0000256" key="3">
    <source>
        <dbReference type="ARBA" id="ARBA00022729"/>
    </source>
</evidence>
<dbReference type="Gene3D" id="3.90.730.10">
    <property type="entry name" value="Ribonuclease T2-like"/>
    <property type="match status" value="1"/>
</dbReference>
<dbReference type="PANTHER" id="PTHR11240:SF18">
    <property type="entry name" value="OS07G0630400 PROTEIN"/>
    <property type="match status" value="1"/>
</dbReference>
<comment type="function">
    <text evidence="6">Self-incompatibility (SI) is the inherited ability of a flowering plant to prevent self-fertilization by discriminating between self and non-self pollen during pollination. In many species, self-incompatibility is controlled by the single, multiallelic locus S.</text>
</comment>
<evidence type="ECO:0000256" key="4">
    <source>
        <dbReference type="ARBA" id="ARBA00023180"/>
    </source>
</evidence>
<dbReference type="AlphaFoldDB" id="A0A172S178"/>
<reference evidence="8" key="1">
    <citation type="submission" date="2015-12" db="EMBL/GenBank/DDBJ databases">
        <title>Determination of S incompatibility alleles of Turkish almond cultivars.</title>
        <authorList>
            <person name="Kafkas S."/>
            <person name="Topcu H."/>
            <person name="Acar I."/>
        </authorList>
    </citation>
    <scope>NUCLEOTIDE SEQUENCE</scope>
    <source>
        <tissue evidence="8">Leaf</tissue>
    </source>
</reference>
<dbReference type="SUPFAM" id="SSF55895">
    <property type="entry name" value="Ribonuclease Rh-like"/>
    <property type="match status" value="1"/>
</dbReference>
<dbReference type="GO" id="GO:0003723">
    <property type="term" value="F:RNA binding"/>
    <property type="evidence" value="ECO:0007669"/>
    <property type="project" value="InterPro"/>
</dbReference>
<proteinExistence type="inferred from homology"/>
<dbReference type="InterPro" id="IPR036430">
    <property type="entry name" value="RNase_T2-like_sf"/>
</dbReference>
<protein>
    <submittedName>
        <fullName evidence="8">S RNase</fullName>
    </submittedName>
</protein>
<keyword evidence="2" id="KW-0540">Nuclease</keyword>
<evidence type="ECO:0000256" key="1">
    <source>
        <dbReference type="ARBA" id="ARBA00007469"/>
    </source>
</evidence>
<evidence type="ECO:0000313" key="8">
    <source>
        <dbReference type="EMBL" id="ANE23703.1"/>
    </source>
</evidence>
<dbReference type="GO" id="GO:0006401">
    <property type="term" value="P:RNA catabolic process"/>
    <property type="evidence" value="ECO:0007669"/>
    <property type="project" value="TreeGrafter"/>
</dbReference>
<sequence length="116" mass="13672">MHFSFLTIIFAGSYDYFQFVQQWPPVTCRFSTRPRNQHRPLQIFTIHGLWPSNYSNPTMPSNCIGLQFKKENVVCIISFLVHAEFFFFSVPLKHLVLKNYMALEKKFSFFKKPGGL</sequence>
<dbReference type="GO" id="GO:0033897">
    <property type="term" value="F:ribonuclease T2 activity"/>
    <property type="evidence" value="ECO:0007669"/>
    <property type="project" value="InterPro"/>
</dbReference>
<dbReference type="Pfam" id="PF00445">
    <property type="entry name" value="Ribonuclease_T2"/>
    <property type="match status" value="1"/>
</dbReference>
<dbReference type="GO" id="GO:0005576">
    <property type="term" value="C:extracellular region"/>
    <property type="evidence" value="ECO:0007669"/>
    <property type="project" value="TreeGrafter"/>
</dbReference>
<keyword evidence="3" id="KW-0732">Signal</keyword>
<evidence type="ECO:0000256" key="7">
    <source>
        <dbReference type="RuleBase" id="RU004328"/>
    </source>
</evidence>
<dbReference type="InterPro" id="IPR018188">
    <property type="entry name" value="RNase_T2_His_AS_1"/>
</dbReference>
<name>A0A172S178_PRUDU</name>
<accession>A0A172S178</accession>
<organism evidence="8">
    <name type="scientific">Prunus dulcis</name>
    <name type="common">Almond</name>
    <name type="synonym">Amygdalus dulcis</name>
    <dbReference type="NCBI Taxonomy" id="3755"/>
    <lineage>
        <taxon>Eukaryota</taxon>
        <taxon>Viridiplantae</taxon>
        <taxon>Streptophyta</taxon>
        <taxon>Embryophyta</taxon>
        <taxon>Tracheophyta</taxon>
        <taxon>Spermatophyta</taxon>
        <taxon>Magnoliopsida</taxon>
        <taxon>eudicotyledons</taxon>
        <taxon>Gunneridae</taxon>
        <taxon>Pentapetalae</taxon>
        <taxon>rosids</taxon>
        <taxon>fabids</taxon>
        <taxon>Rosales</taxon>
        <taxon>Rosaceae</taxon>
        <taxon>Amygdaloideae</taxon>
        <taxon>Amygdaleae</taxon>
        <taxon>Prunus</taxon>
    </lineage>
</organism>
<keyword evidence="5" id="KW-0456">Lyase</keyword>